<evidence type="ECO:0000256" key="1">
    <source>
        <dbReference type="ARBA" id="ARBA00008984"/>
    </source>
</evidence>
<reference evidence="3 4" key="1">
    <citation type="submission" date="2018-05" db="EMBL/GenBank/DDBJ databases">
        <title>Spiribacter halobius sp. nov., a moderately halophilic bacterium isolated from marine solar saltern.</title>
        <authorList>
            <person name="Zheng W.-S."/>
            <person name="Lu D.-C."/>
            <person name="Du Z.-J."/>
        </authorList>
    </citation>
    <scope>NUCLEOTIDE SEQUENCE [LARGE SCALE GENOMIC DNA]</scope>
    <source>
        <strain evidence="3 4">E85</strain>
    </source>
</reference>
<evidence type="ECO:0000313" key="3">
    <source>
        <dbReference type="EMBL" id="PWG61959.1"/>
    </source>
</evidence>
<dbReference type="EMBL" id="QFFI01000024">
    <property type="protein sequence ID" value="PWG61959.1"/>
    <property type="molecule type" value="Genomic_DNA"/>
</dbReference>
<accession>A0A2U2MZ06</accession>
<dbReference type="SUPFAM" id="SSF64307">
    <property type="entry name" value="SirA-like"/>
    <property type="match status" value="1"/>
</dbReference>
<dbReference type="OrthoDB" id="9797551at2"/>
<comment type="caution">
    <text evidence="3">The sequence shown here is derived from an EMBL/GenBank/DDBJ whole genome shotgun (WGS) entry which is preliminary data.</text>
</comment>
<name>A0A2U2MZ06_9GAMM</name>
<sequence>MTDTDALVHDEDLDVRGLNCPLPILRTKKALADLAPGTRLRVRATDPHSVIDFTAFCARSPHELLSHHEADGEYHFLLRKGPPATG</sequence>
<dbReference type="AlphaFoldDB" id="A0A2U2MZ06"/>
<organism evidence="3 4">
    <name type="scientific">Sediminicurvatus halobius</name>
    <dbReference type="NCBI Taxonomy" id="2182432"/>
    <lineage>
        <taxon>Bacteria</taxon>
        <taxon>Pseudomonadati</taxon>
        <taxon>Pseudomonadota</taxon>
        <taxon>Gammaproteobacteria</taxon>
        <taxon>Chromatiales</taxon>
        <taxon>Ectothiorhodospiraceae</taxon>
        <taxon>Sediminicurvatus</taxon>
    </lineage>
</organism>
<dbReference type="Gene3D" id="3.30.110.40">
    <property type="entry name" value="TusA-like domain"/>
    <property type="match status" value="1"/>
</dbReference>
<dbReference type="CDD" id="cd00291">
    <property type="entry name" value="SirA_YedF_YeeD"/>
    <property type="match status" value="1"/>
</dbReference>
<gene>
    <name evidence="3" type="ORF">DEM34_13935</name>
</gene>
<dbReference type="InterPro" id="IPR036868">
    <property type="entry name" value="TusA-like_sf"/>
</dbReference>
<dbReference type="PANTHER" id="PTHR33279">
    <property type="entry name" value="SULFUR CARRIER PROTEIN YEDF-RELATED"/>
    <property type="match status" value="1"/>
</dbReference>
<comment type="similarity">
    <text evidence="1">Belongs to the sulfur carrier protein TusA family.</text>
</comment>
<dbReference type="PANTHER" id="PTHR33279:SF6">
    <property type="entry name" value="SULFUR CARRIER PROTEIN YEDF-RELATED"/>
    <property type="match status" value="1"/>
</dbReference>
<protein>
    <submittedName>
        <fullName evidence="3">Preprotein translocase subunit TatC</fullName>
    </submittedName>
</protein>
<evidence type="ECO:0000313" key="4">
    <source>
        <dbReference type="Proteomes" id="UP000245474"/>
    </source>
</evidence>
<feature type="domain" description="UPF0033" evidence="2">
    <location>
        <begin position="13"/>
        <end position="37"/>
    </location>
</feature>
<evidence type="ECO:0000259" key="2">
    <source>
        <dbReference type="PROSITE" id="PS01148"/>
    </source>
</evidence>
<keyword evidence="4" id="KW-1185">Reference proteome</keyword>
<dbReference type="PROSITE" id="PS01148">
    <property type="entry name" value="UPF0033"/>
    <property type="match status" value="1"/>
</dbReference>
<dbReference type="InterPro" id="IPR001455">
    <property type="entry name" value="TusA-like"/>
</dbReference>
<dbReference type="Pfam" id="PF01206">
    <property type="entry name" value="TusA"/>
    <property type="match status" value="1"/>
</dbReference>
<proteinExistence type="inferred from homology"/>
<dbReference type="Proteomes" id="UP000245474">
    <property type="component" value="Unassembled WGS sequence"/>
</dbReference>